<evidence type="ECO:0000313" key="2">
    <source>
        <dbReference type="Proteomes" id="UP000031036"/>
    </source>
</evidence>
<sequence length="105" mass="12274">MMFYSDFILSAIWIRSNGTSVDGDALFKILEPSAAWIDHLYFLHFDSDPGTPADLFFYWNYCVSHHRRNTTCRNRIAKTDRTITRSHVMGKEGCPKRGAARWTRR</sequence>
<reference evidence="1 2" key="1">
    <citation type="submission" date="2014-11" db="EMBL/GenBank/DDBJ databases">
        <title>Genetic blueprint of the zoonotic pathogen Toxocara canis.</title>
        <authorList>
            <person name="Zhu X.-Q."/>
            <person name="Korhonen P.K."/>
            <person name="Cai H."/>
            <person name="Young N.D."/>
            <person name="Nejsum P."/>
            <person name="von Samson-Himmelstjerna G."/>
            <person name="Boag P.R."/>
            <person name="Tan P."/>
            <person name="Li Q."/>
            <person name="Min J."/>
            <person name="Yang Y."/>
            <person name="Wang X."/>
            <person name="Fang X."/>
            <person name="Hall R.S."/>
            <person name="Hofmann A."/>
            <person name="Sternberg P.W."/>
            <person name="Jex A.R."/>
            <person name="Gasser R.B."/>
        </authorList>
    </citation>
    <scope>NUCLEOTIDE SEQUENCE [LARGE SCALE GENOMIC DNA]</scope>
    <source>
        <strain evidence="1">PN_DK_2014</strain>
    </source>
</reference>
<dbReference type="Proteomes" id="UP000031036">
    <property type="component" value="Unassembled WGS sequence"/>
</dbReference>
<comment type="caution">
    <text evidence="1">The sequence shown here is derived from an EMBL/GenBank/DDBJ whole genome shotgun (WGS) entry which is preliminary data.</text>
</comment>
<name>A0A0B2W4G2_TOXCA</name>
<dbReference type="AlphaFoldDB" id="A0A0B2W4G2"/>
<evidence type="ECO:0000313" key="1">
    <source>
        <dbReference type="EMBL" id="KHN88564.1"/>
    </source>
</evidence>
<protein>
    <submittedName>
        <fullName evidence="1">Uncharacterized protein</fullName>
    </submittedName>
</protein>
<accession>A0A0B2W4G2</accession>
<organism evidence="1 2">
    <name type="scientific">Toxocara canis</name>
    <name type="common">Canine roundworm</name>
    <dbReference type="NCBI Taxonomy" id="6265"/>
    <lineage>
        <taxon>Eukaryota</taxon>
        <taxon>Metazoa</taxon>
        <taxon>Ecdysozoa</taxon>
        <taxon>Nematoda</taxon>
        <taxon>Chromadorea</taxon>
        <taxon>Rhabditida</taxon>
        <taxon>Spirurina</taxon>
        <taxon>Ascaridomorpha</taxon>
        <taxon>Ascaridoidea</taxon>
        <taxon>Toxocaridae</taxon>
        <taxon>Toxocara</taxon>
    </lineage>
</organism>
<proteinExistence type="predicted"/>
<dbReference type="EMBL" id="JPKZ01000210">
    <property type="protein sequence ID" value="KHN88564.1"/>
    <property type="molecule type" value="Genomic_DNA"/>
</dbReference>
<keyword evidence="2" id="KW-1185">Reference proteome</keyword>
<gene>
    <name evidence="1" type="ORF">Tcan_04043</name>
</gene>